<organism evidence="3 4">
    <name type="scientific">Salinimicrobium catena</name>
    <dbReference type="NCBI Taxonomy" id="390640"/>
    <lineage>
        <taxon>Bacteria</taxon>
        <taxon>Pseudomonadati</taxon>
        <taxon>Bacteroidota</taxon>
        <taxon>Flavobacteriia</taxon>
        <taxon>Flavobacteriales</taxon>
        <taxon>Flavobacteriaceae</taxon>
        <taxon>Salinimicrobium</taxon>
    </lineage>
</organism>
<evidence type="ECO:0000259" key="1">
    <source>
        <dbReference type="Pfam" id="PF07463"/>
    </source>
</evidence>
<dbReference type="EMBL" id="FNUG01000012">
    <property type="protein sequence ID" value="SEF11621.1"/>
    <property type="molecule type" value="Genomic_DNA"/>
</dbReference>
<evidence type="ECO:0000313" key="3">
    <source>
        <dbReference type="EMBL" id="SEF11621.1"/>
    </source>
</evidence>
<dbReference type="Pfam" id="PF13392">
    <property type="entry name" value="HNH_3"/>
    <property type="match status" value="1"/>
</dbReference>
<feature type="domain" description="NUMOD4" evidence="1">
    <location>
        <begin position="8"/>
        <end position="54"/>
    </location>
</feature>
<dbReference type="OrthoDB" id="6631788at2"/>
<sequence length="187" mass="22251">MIKNFRQERWKPYHKETWQDRFRYEISNYGRVISYVKNPKGVLLKGGKSQGFLTFVANLKNGKKQACYIHRVVAELFLKKKEDDEYVIHLNYNKTENRADNLAWANKDEWVAHQQENPQVKENKVKRRRGTLKCYSKLTYAQAVILKKKLLDPKRKTRIKVLAKQFGVSEMQLYRIKSGENWGDIKV</sequence>
<dbReference type="SUPFAM" id="SSF54060">
    <property type="entry name" value="His-Me finger endonucleases"/>
    <property type="match status" value="1"/>
</dbReference>
<dbReference type="STRING" id="390640.SAMN04488034_11217"/>
<feature type="domain" description="HNH nuclease" evidence="2">
    <location>
        <begin position="67"/>
        <end position="109"/>
    </location>
</feature>
<accession>A0A1H5PEW4</accession>
<dbReference type="AlphaFoldDB" id="A0A1H5PEW4"/>
<evidence type="ECO:0000259" key="2">
    <source>
        <dbReference type="Pfam" id="PF13392"/>
    </source>
</evidence>
<proteinExistence type="predicted"/>
<dbReference type="InterPro" id="IPR003615">
    <property type="entry name" value="HNH_nuc"/>
</dbReference>
<dbReference type="Proteomes" id="UP000199448">
    <property type="component" value="Unassembled WGS sequence"/>
</dbReference>
<dbReference type="InterPro" id="IPR044925">
    <property type="entry name" value="His-Me_finger_sf"/>
</dbReference>
<evidence type="ECO:0000313" key="4">
    <source>
        <dbReference type="Proteomes" id="UP000199448"/>
    </source>
</evidence>
<name>A0A1H5PEW4_9FLAO</name>
<dbReference type="InterPro" id="IPR010902">
    <property type="entry name" value="NUMOD4"/>
</dbReference>
<dbReference type="Gene3D" id="3.90.75.20">
    <property type="match status" value="1"/>
</dbReference>
<reference evidence="3 4" key="1">
    <citation type="submission" date="2016-10" db="EMBL/GenBank/DDBJ databases">
        <authorList>
            <person name="de Groot N.N."/>
        </authorList>
    </citation>
    <scope>NUCLEOTIDE SEQUENCE [LARGE SCALE GENOMIC DNA]</scope>
    <source>
        <strain evidence="3 4">DSM 23553</strain>
    </source>
</reference>
<protein>
    <submittedName>
        <fullName evidence="3">NUMOD4 motif-containing protein</fullName>
    </submittedName>
</protein>
<keyword evidence="4" id="KW-1185">Reference proteome</keyword>
<dbReference type="RefSeq" id="WP_093114362.1">
    <property type="nucleotide sequence ID" value="NZ_FNGG01000012.1"/>
</dbReference>
<gene>
    <name evidence="3" type="ORF">SAMN04488034_11217</name>
</gene>
<dbReference type="GO" id="GO:0016788">
    <property type="term" value="F:hydrolase activity, acting on ester bonds"/>
    <property type="evidence" value="ECO:0007669"/>
    <property type="project" value="InterPro"/>
</dbReference>
<dbReference type="Pfam" id="PF07463">
    <property type="entry name" value="NUMOD4"/>
    <property type="match status" value="1"/>
</dbReference>